<accession>A0A5D0XUS9</accession>
<reference evidence="1 2" key="1">
    <citation type="submission" date="2019-08" db="EMBL/GenBank/DDBJ databases">
        <title>Genone of Arthrobacter echini P9.</title>
        <authorList>
            <person name="Bowman J.P."/>
        </authorList>
    </citation>
    <scope>NUCLEOTIDE SEQUENCE [LARGE SCALE GENOMIC DNA]</scope>
    <source>
        <strain evidence="1 2">P9</strain>
    </source>
</reference>
<organism evidence="1 2">
    <name type="scientific">Arthrobacter echini</name>
    <dbReference type="NCBI Taxonomy" id="1529066"/>
    <lineage>
        <taxon>Bacteria</taxon>
        <taxon>Bacillati</taxon>
        <taxon>Actinomycetota</taxon>
        <taxon>Actinomycetes</taxon>
        <taxon>Micrococcales</taxon>
        <taxon>Micrococcaceae</taxon>
        <taxon>Arthrobacter</taxon>
    </lineage>
</organism>
<dbReference type="RefSeq" id="WP_148599740.1">
    <property type="nucleotide sequence ID" value="NZ_VSLD01000001.1"/>
</dbReference>
<sequence>MSAELDAHLFVELSRLAAQRAPTSNDASSPAVDQLLASITAFHDLVRLSADLQGQAVRAAHEAGVSWTSIGTLPGTSRQAVQQRFDPNYMARDESTGATRTLGPVSRAKEMRHLAEAGAQGWRLVKSLHGEHVLERDPQKWEVRRVSVLAARPMPSRRSGWHAAATRFPDCFYIRPRQDPDAAAPSFS</sequence>
<gene>
    <name evidence="1" type="ORF">FQ377_03050</name>
</gene>
<name>A0A5D0XUS9_9MICC</name>
<protein>
    <submittedName>
        <fullName evidence="1">Uncharacterized protein</fullName>
    </submittedName>
</protein>
<proteinExistence type="predicted"/>
<dbReference type="EMBL" id="VSLD01000001">
    <property type="protein sequence ID" value="TYD00438.1"/>
    <property type="molecule type" value="Genomic_DNA"/>
</dbReference>
<keyword evidence="2" id="KW-1185">Reference proteome</keyword>
<evidence type="ECO:0000313" key="1">
    <source>
        <dbReference type="EMBL" id="TYD00438.1"/>
    </source>
</evidence>
<comment type="caution">
    <text evidence="1">The sequence shown here is derived from an EMBL/GenBank/DDBJ whole genome shotgun (WGS) entry which is preliminary data.</text>
</comment>
<dbReference type="OrthoDB" id="3579809at2"/>
<dbReference type="Proteomes" id="UP000323410">
    <property type="component" value="Unassembled WGS sequence"/>
</dbReference>
<evidence type="ECO:0000313" key="2">
    <source>
        <dbReference type="Proteomes" id="UP000323410"/>
    </source>
</evidence>
<dbReference type="AlphaFoldDB" id="A0A5D0XUS9"/>